<keyword evidence="1" id="KW-1133">Transmembrane helix</keyword>
<organism evidence="2 3">
    <name type="scientific">Ilex paraguariensis</name>
    <name type="common">yerba mate</name>
    <dbReference type="NCBI Taxonomy" id="185542"/>
    <lineage>
        <taxon>Eukaryota</taxon>
        <taxon>Viridiplantae</taxon>
        <taxon>Streptophyta</taxon>
        <taxon>Embryophyta</taxon>
        <taxon>Tracheophyta</taxon>
        <taxon>Spermatophyta</taxon>
        <taxon>Magnoliopsida</taxon>
        <taxon>eudicotyledons</taxon>
        <taxon>Gunneridae</taxon>
        <taxon>Pentapetalae</taxon>
        <taxon>asterids</taxon>
        <taxon>campanulids</taxon>
        <taxon>Aquifoliales</taxon>
        <taxon>Aquifoliaceae</taxon>
        <taxon>Ilex</taxon>
    </lineage>
</organism>
<gene>
    <name evidence="2" type="ORF">ILEXP_LOCUS13108</name>
</gene>
<protein>
    <recommendedName>
        <fullName evidence="4">WAT1-related protein</fullName>
    </recommendedName>
</protein>
<evidence type="ECO:0008006" key="4">
    <source>
        <dbReference type="Google" id="ProtNLM"/>
    </source>
</evidence>
<accession>A0ABC8RP14</accession>
<proteinExistence type="predicted"/>
<keyword evidence="1" id="KW-0812">Transmembrane</keyword>
<evidence type="ECO:0000256" key="1">
    <source>
        <dbReference type="SAM" id="Phobius"/>
    </source>
</evidence>
<evidence type="ECO:0000313" key="2">
    <source>
        <dbReference type="EMBL" id="CAK9145305.1"/>
    </source>
</evidence>
<feature type="transmembrane region" description="Helical" evidence="1">
    <location>
        <begin position="52"/>
        <end position="68"/>
    </location>
</feature>
<feature type="transmembrane region" description="Helical" evidence="1">
    <location>
        <begin position="20"/>
        <end position="40"/>
    </location>
</feature>
<sequence>MATLLNYNRARSFGVSKSPLPLTIGVQGVNFLMIGLLLLVEKPNLLCCIGTLRLKLLLIAVVVSELGWRQQYGPRLRGGAEG</sequence>
<keyword evidence="3" id="KW-1185">Reference proteome</keyword>
<dbReference type="EMBL" id="CAUOFW020001471">
    <property type="protein sequence ID" value="CAK9145305.1"/>
    <property type="molecule type" value="Genomic_DNA"/>
</dbReference>
<dbReference type="Proteomes" id="UP001642360">
    <property type="component" value="Unassembled WGS sequence"/>
</dbReference>
<keyword evidence="1" id="KW-0472">Membrane</keyword>
<comment type="caution">
    <text evidence="2">The sequence shown here is derived from an EMBL/GenBank/DDBJ whole genome shotgun (WGS) entry which is preliminary data.</text>
</comment>
<dbReference type="AlphaFoldDB" id="A0ABC8RP14"/>
<reference evidence="2 3" key="1">
    <citation type="submission" date="2024-02" db="EMBL/GenBank/DDBJ databases">
        <authorList>
            <person name="Vignale AGUSTIN F."/>
            <person name="Sosa J E."/>
            <person name="Modenutti C."/>
        </authorList>
    </citation>
    <scope>NUCLEOTIDE SEQUENCE [LARGE SCALE GENOMIC DNA]</scope>
</reference>
<evidence type="ECO:0000313" key="3">
    <source>
        <dbReference type="Proteomes" id="UP001642360"/>
    </source>
</evidence>
<name>A0ABC8RP14_9AQUA</name>